<evidence type="ECO:0000313" key="2">
    <source>
        <dbReference type="EMBL" id="EWT02006.1"/>
    </source>
</evidence>
<keyword evidence="3" id="KW-1185">Reference proteome</keyword>
<sequence length="413" mass="44300">VQLLELVLTQPPAGARQRDRLLAHWLASAAGAGRRLPHALLPSVLDLATSDRALRAPTVAVLDARGTWLAAQRADWSWVAEVRRGVGGATDASTPAADDWARLPSAERVGALTRARLHDTDAGRALLESTWGADSAKDRRAHLETLRIGLGPADEPLLERALDDRAASVREVALDLLDGLPGSARAQRLAARLRPLVRATGLLKRGLEVALPDEPDEPDHAAVRDGLGDPPKGRSRRGWWLERLAAGAPLDVWTTVSGADPATTLARLSDDDALNGIRRAARIRRDSTWAAAFLQRGWDPDLVEALPRVQREDAVLAHLTATPTSGIRALGLVATPWSLAFSVGVLARLRSVKPAAPVVGGALPDLVDGLHPDSVGAVEQWLDDARDDPALSTHLRHLIQFHSVHRAITEAFT</sequence>
<dbReference type="RefSeq" id="WP_051510384.1">
    <property type="nucleotide sequence ID" value="NZ_AWSA01000015.1"/>
</dbReference>
<dbReference type="eggNOG" id="COG5094">
    <property type="taxonomic scope" value="Bacteria"/>
</dbReference>
<dbReference type="EMBL" id="AWSA01000015">
    <property type="protein sequence ID" value="EWT02006.1"/>
    <property type="molecule type" value="Genomic_DNA"/>
</dbReference>
<feature type="region of interest" description="Disordered" evidence="1">
    <location>
        <begin position="211"/>
        <end position="235"/>
    </location>
</feature>
<protein>
    <submittedName>
        <fullName evidence="2">Uncharacterized protein</fullName>
    </submittedName>
</protein>
<comment type="caution">
    <text evidence="2">The sequence shown here is derived from an EMBL/GenBank/DDBJ whole genome shotgun (WGS) entry which is preliminary data.</text>
</comment>
<proteinExistence type="predicted"/>
<evidence type="ECO:0000313" key="3">
    <source>
        <dbReference type="Proteomes" id="UP000019489"/>
    </source>
</evidence>
<evidence type="ECO:0000256" key="1">
    <source>
        <dbReference type="SAM" id="MobiDB-lite"/>
    </source>
</evidence>
<dbReference type="PATRIC" id="fig|1386089.3.peg.1798"/>
<organism evidence="2 3">
    <name type="scientific">Intrasporangium oryzae NRRL B-24470</name>
    <dbReference type="NCBI Taxonomy" id="1386089"/>
    <lineage>
        <taxon>Bacteria</taxon>
        <taxon>Bacillati</taxon>
        <taxon>Actinomycetota</taxon>
        <taxon>Actinomycetes</taxon>
        <taxon>Micrococcales</taxon>
        <taxon>Intrasporangiaceae</taxon>
        <taxon>Intrasporangium</taxon>
    </lineage>
</organism>
<dbReference type="AlphaFoldDB" id="W9G787"/>
<feature type="compositionally biased region" description="Basic and acidic residues" evidence="1">
    <location>
        <begin position="218"/>
        <end position="227"/>
    </location>
</feature>
<dbReference type="STRING" id="1386089.N865_20640"/>
<dbReference type="Pfam" id="PF18944">
    <property type="entry name" value="DUF5691"/>
    <property type="match status" value="1"/>
</dbReference>
<accession>W9G787</accession>
<feature type="non-terminal residue" evidence="2">
    <location>
        <position position="1"/>
    </location>
</feature>
<dbReference type="InterPro" id="IPR043746">
    <property type="entry name" value="DUF5691"/>
</dbReference>
<name>W9G787_9MICO</name>
<gene>
    <name evidence="2" type="ORF">N865_20640</name>
</gene>
<reference evidence="2 3" key="1">
    <citation type="submission" date="2013-08" db="EMBL/GenBank/DDBJ databases">
        <title>Intrasporangium oryzae NRRL B-24470.</title>
        <authorList>
            <person name="Liu H."/>
            <person name="Wang G."/>
        </authorList>
    </citation>
    <scope>NUCLEOTIDE SEQUENCE [LARGE SCALE GENOMIC DNA]</scope>
    <source>
        <strain evidence="2 3">NRRL B-24470</strain>
    </source>
</reference>
<dbReference type="Proteomes" id="UP000019489">
    <property type="component" value="Unassembled WGS sequence"/>
</dbReference>